<evidence type="ECO:0000313" key="11">
    <source>
        <dbReference type="Proteomes" id="UP000007879"/>
    </source>
</evidence>
<dbReference type="Pfam" id="PF00248">
    <property type="entry name" value="Aldo_ket_red"/>
    <property type="match status" value="1"/>
</dbReference>
<evidence type="ECO:0000256" key="3">
    <source>
        <dbReference type="ARBA" id="ARBA00011532"/>
    </source>
</evidence>
<evidence type="ECO:0000256" key="7">
    <source>
        <dbReference type="ARBA" id="ARBA00031732"/>
    </source>
</evidence>
<protein>
    <recommendedName>
        <fullName evidence="7">GCS light chain</fullName>
    </recommendedName>
    <alternativeName>
        <fullName evidence="5">Gamma-ECS regulatory subunit</fullName>
    </alternativeName>
    <alternativeName>
        <fullName evidence="8">Gamma-glutamylcysteine synthetase regulatory subunit</fullName>
    </alternativeName>
    <alternativeName>
        <fullName evidence="6">Glutamate--cysteine ligase modifier subunit</fullName>
    </alternativeName>
</protein>
<gene>
    <name evidence="10" type="primary">100637460</name>
</gene>
<comment type="subunit">
    <text evidence="3">Heterodimer of a catalytic heavy chain and a regulatory light chain.</text>
</comment>
<evidence type="ECO:0000256" key="1">
    <source>
        <dbReference type="ARBA" id="ARBA00005006"/>
    </source>
</evidence>
<sequence length="266" mass="29459">MSGSSSDELFSSRSKVVLNCGNIASWSKIKKKALLTSTGELVSAIENTLISYSGSQKPNPLPDELAVVRSAGLAQTIPPDERENLTITLKVFPSAWDPNEITQAVDTSLVELGINAVDTLILAPPSCQGQDKTMENIQKLWKGVEESAMQKKMSVVGVADLDKKELEELFNWAKVKPRINQVNLAHCCTIPEDLAQYCKEVDIKLFTHNDDRCLLPPESLQETMRNTLKVGENWSCGWVSRYNSIINLRGIVSHKGYLVELNKVSQ</sequence>
<dbReference type="InterPro" id="IPR036812">
    <property type="entry name" value="NAD(P)_OxRdtase_dom_sf"/>
</dbReference>
<dbReference type="GO" id="GO:0030234">
    <property type="term" value="F:enzyme regulator activity"/>
    <property type="evidence" value="ECO:0007669"/>
    <property type="project" value="TreeGrafter"/>
</dbReference>
<evidence type="ECO:0000256" key="2">
    <source>
        <dbReference type="ARBA" id="ARBA00008612"/>
    </source>
</evidence>
<evidence type="ECO:0000259" key="9">
    <source>
        <dbReference type="Pfam" id="PF00248"/>
    </source>
</evidence>
<reference evidence="10" key="2">
    <citation type="submission" date="2017-05" db="UniProtKB">
        <authorList>
            <consortium name="EnsemblMetazoa"/>
        </authorList>
    </citation>
    <scope>IDENTIFICATION</scope>
</reference>
<keyword evidence="11" id="KW-1185">Reference proteome</keyword>
<evidence type="ECO:0000313" key="10">
    <source>
        <dbReference type="EnsemblMetazoa" id="Aqu2.1.31812_001"/>
    </source>
</evidence>
<dbReference type="eggNOG" id="KOG3023">
    <property type="taxonomic scope" value="Eukaryota"/>
</dbReference>
<name>A0A1X7UWR1_AMPQE</name>
<dbReference type="OMA" id="AHEWIPL"/>
<dbReference type="OrthoDB" id="5596051at2759"/>
<comment type="similarity">
    <text evidence="2">Belongs to the aldo/keto reductase family. Glutamate--cysteine ligase light chain subfamily.</text>
</comment>
<feature type="domain" description="NADP-dependent oxidoreductase" evidence="9">
    <location>
        <begin position="78"/>
        <end position="206"/>
    </location>
</feature>
<dbReference type="PANTHER" id="PTHR13295">
    <property type="entry name" value="GLUTAMATE CYSTEINE LIGASE REGULATORY SUBUNIT"/>
    <property type="match status" value="1"/>
</dbReference>
<dbReference type="GO" id="GO:0035226">
    <property type="term" value="F:glutamate-cysteine ligase catalytic subunit binding"/>
    <property type="evidence" value="ECO:0007669"/>
    <property type="project" value="InterPro"/>
</dbReference>
<proteinExistence type="inferred from homology"/>
<dbReference type="InterPro" id="IPR032963">
    <property type="entry name" value="Gclm"/>
</dbReference>
<dbReference type="Gene3D" id="3.20.20.100">
    <property type="entry name" value="NADP-dependent oxidoreductase domain"/>
    <property type="match status" value="1"/>
</dbReference>
<reference evidence="11" key="1">
    <citation type="journal article" date="2010" name="Nature">
        <title>The Amphimedon queenslandica genome and the evolution of animal complexity.</title>
        <authorList>
            <person name="Srivastava M."/>
            <person name="Simakov O."/>
            <person name="Chapman J."/>
            <person name="Fahey B."/>
            <person name="Gauthier M.E."/>
            <person name="Mitros T."/>
            <person name="Richards G.S."/>
            <person name="Conaco C."/>
            <person name="Dacre M."/>
            <person name="Hellsten U."/>
            <person name="Larroux C."/>
            <person name="Putnam N.H."/>
            <person name="Stanke M."/>
            <person name="Adamska M."/>
            <person name="Darling A."/>
            <person name="Degnan S.M."/>
            <person name="Oakley T.H."/>
            <person name="Plachetzki D.C."/>
            <person name="Zhai Y."/>
            <person name="Adamski M."/>
            <person name="Calcino A."/>
            <person name="Cummins S.F."/>
            <person name="Goodstein D.M."/>
            <person name="Harris C."/>
            <person name="Jackson D.J."/>
            <person name="Leys S.P."/>
            <person name="Shu S."/>
            <person name="Woodcroft B.J."/>
            <person name="Vervoort M."/>
            <person name="Kosik K.S."/>
            <person name="Manning G."/>
            <person name="Degnan B.M."/>
            <person name="Rokhsar D.S."/>
        </authorList>
    </citation>
    <scope>NUCLEOTIDE SEQUENCE [LARGE SCALE GENOMIC DNA]</scope>
</reference>
<evidence type="ECO:0000256" key="5">
    <source>
        <dbReference type="ARBA" id="ARBA00030406"/>
    </source>
</evidence>
<evidence type="ECO:0000256" key="8">
    <source>
        <dbReference type="ARBA" id="ARBA00032926"/>
    </source>
</evidence>
<dbReference type="InterPro" id="IPR023210">
    <property type="entry name" value="NADP_OxRdtase_dom"/>
</dbReference>
<organism evidence="10">
    <name type="scientific">Amphimedon queenslandica</name>
    <name type="common">Sponge</name>
    <dbReference type="NCBI Taxonomy" id="400682"/>
    <lineage>
        <taxon>Eukaryota</taxon>
        <taxon>Metazoa</taxon>
        <taxon>Porifera</taxon>
        <taxon>Demospongiae</taxon>
        <taxon>Heteroscleromorpha</taxon>
        <taxon>Haplosclerida</taxon>
        <taxon>Niphatidae</taxon>
        <taxon>Amphimedon</taxon>
    </lineage>
</organism>
<dbReference type="GO" id="GO:0017109">
    <property type="term" value="C:glutamate-cysteine ligase complex"/>
    <property type="evidence" value="ECO:0007669"/>
    <property type="project" value="TreeGrafter"/>
</dbReference>
<evidence type="ECO:0000256" key="4">
    <source>
        <dbReference type="ARBA" id="ARBA00022684"/>
    </source>
</evidence>
<dbReference type="Proteomes" id="UP000007879">
    <property type="component" value="Unassembled WGS sequence"/>
</dbReference>
<dbReference type="PANTHER" id="PTHR13295:SF4">
    <property type="entry name" value="GLUTAMATE--CYSTEINE LIGASE REGULATORY SUBUNIT"/>
    <property type="match status" value="1"/>
</dbReference>
<dbReference type="GO" id="GO:0006750">
    <property type="term" value="P:glutathione biosynthetic process"/>
    <property type="evidence" value="ECO:0007669"/>
    <property type="project" value="UniProtKB-UniPathway"/>
</dbReference>
<keyword evidence="4" id="KW-0317">Glutathione biosynthesis</keyword>
<dbReference type="UniPathway" id="UPA00142">
    <property type="reaction ID" value="UER00209"/>
</dbReference>
<accession>A0A1X7UWR1</accession>
<dbReference type="KEGG" id="aqu:100637460"/>
<dbReference type="STRING" id="400682.A0A1X7UWR1"/>
<dbReference type="SUPFAM" id="SSF51430">
    <property type="entry name" value="NAD(P)-linked oxidoreductase"/>
    <property type="match status" value="1"/>
</dbReference>
<dbReference type="EnsemblMetazoa" id="XM_011405671.2">
    <property type="protein sequence ID" value="XP_011403973.1"/>
    <property type="gene ID" value="LOC100637460"/>
</dbReference>
<dbReference type="EnsemblMetazoa" id="Aqu2.1.31812_001">
    <property type="protein sequence ID" value="Aqu2.1.31812_001"/>
    <property type="gene ID" value="Aqu2.1.31812"/>
</dbReference>
<dbReference type="AlphaFoldDB" id="A0A1X7UWR1"/>
<evidence type="ECO:0000256" key="6">
    <source>
        <dbReference type="ARBA" id="ARBA00031154"/>
    </source>
</evidence>
<comment type="pathway">
    <text evidence="1">Sulfur metabolism; glutathione biosynthesis; glutathione from L-cysteine and L-glutamate: step 1/2.</text>
</comment>
<dbReference type="InParanoid" id="A0A1X7UWR1"/>